<keyword evidence="2" id="KW-1185">Reference proteome</keyword>
<accession>A0A4V2NME3</accession>
<dbReference type="RefSeq" id="WP_131150261.1">
    <property type="nucleotide sequence ID" value="NZ_SJTG01000001.1"/>
</dbReference>
<evidence type="ECO:0000313" key="2">
    <source>
        <dbReference type="Proteomes" id="UP000291822"/>
    </source>
</evidence>
<dbReference type="EMBL" id="SJTG01000001">
    <property type="protein sequence ID" value="TCI12957.1"/>
    <property type="molecule type" value="Genomic_DNA"/>
</dbReference>
<proteinExistence type="predicted"/>
<evidence type="ECO:0000313" key="1">
    <source>
        <dbReference type="EMBL" id="TCI12957.1"/>
    </source>
</evidence>
<dbReference type="AlphaFoldDB" id="A0A4V2NME3"/>
<protein>
    <submittedName>
        <fullName evidence="1">GIY-YIG nuclease family protein</fullName>
    </submittedName>
</protein>
<sequence>MDDFSLPRTLGRGRTFVYLLPCRDQDLVKLGFSRQPLVRMRTLHRRFFELFDLERGWLLEVERLADARRIETSLIRRFGVHRSPAPLQVMDEAGGYSEWFRGISPEASAVFRGFAQEEGWPLHVLQSWVRDMFTAQADGLFDWSARMLQMIEYETFNVPPERQRGVAAESLGYVMDACESVGMDTAQWFPDEVITWRRSR</sequence>
<name>A0A4V2NME3_9GAMM</name>
<gene>
    <name evidence="1" type="ORF">EZM97_06485</name>
</gene>
<reference evidence="1 2" key="1">
    <citation type="submission" date="2019-02" db="EMBL/GenBank/DDBJ databases">
        <title>Dyella amyloliquefaciens sp. nov., isolated from forest soil.</title>
        <authorList>
            <person name="Gao Z.-H."/>
            <person name="Qiu L.-H."/>
        </authorList>
    </citation>
    <scope>NUCLEOTIDE SEQUENCE [LARGE SCALE GENOMIC DNA]</scope>
    <source>
        <strain evidence="1 2">KACC 12747</strain>
    </source>
</reference>
<dbReference type="Proteomes" id="UP000291822">
    <property type="component" value="Unassembled WGS sequence"/>
</dbReference>
<comment type="caution">
    <text evidence="1">The sequence shown here is derived from an EMBL/GenBank/DDBJ whole genome shotgun (WGS) entry which is preliminary data.</text>
</comment>
<organism evidence="1 2">
    <name type="scientific">Dyella soli</name>
    <dbReference type="NCBI Taxonomy" id="522319"/>
    <lineage>
        <taxon>Bacteria</taxon>
        <taxon>Pseudomonadati</taxon>
        <taxon>Pseudomonadota</taxon>
        <taxon>Gammaproteobacteria</taxon>
        <taxon>Lysobacterales</taxon>
        <taxon>Rhodanobacteraceae</taxon>
        <taxon>Dyella</taxon>
    </lineage>
</organism>